<protein>
    <submittedName>
        <fullName evidence="2">Uncharacterized protein</fullName>
    </submittedName>
</protein>
<proteinExistence type="predicted"/>
<dbReference type="InterPro" id="IPR006734">
    <property type="entry name" value="PLATZ"/>
</dbReference>
<feature type="compositionally biased region" description="Low complexity" evidence="1">
    <location>
        <begin position="296"/>
        <end position="321"/>
    </location>
</feature>
<feature type="region of interest" description="Disordered" evidence="1">
    <location>
        <begin position="467"/>
        <end position="489"/>
    </location>
</feature>
<evidence type="ECO:0000256" key="1">
    <source>
        <dbReference type="SAM" id="MobiDB-lite"/>
    </source>
</evidence>
<feature type="compositionally biased region" description="Acidic residues" evidence="1">
    <location>
        <begin position="603"/>
        <end position="618"/>
    </location>
</feature>
<gene>
    <name evidence="2" type="ORF">GPECTOR_2g1394</name>
</gene>
<sequence>MSADARAPRGSSAVAPAWLLGRSAMRQLVSAAERLFTPCPTCHEPHRGSRDSHISFLNVDDPRGRAYCHFCNPKDTAARVVQVRRNTYHDVMRIGDLSKLYDTSHIQQYTINNGKVIFLRARPQPPKPGSAGPACSHCHRVLMDPGSRFCSLECKLNREDGLAPMSAEEARAAGDSKKIKIPRRLAGSADSGPEGSDGGDAAAGQLRSAPPLPPWEAGTTSAAAGARRASPGGGSGRRRRTSGGSGLLYSDGGGDDWEDAQDAAVAAQLVPGRGGAAGHDMYSHGGLPPLPRSNLPGGASRRGGSAFAAGSSPFLQGARGTAAGGNAGMAARPQRSRQPSMRLADCVPEPLDLHYDELASPEGYDPQGQQPGQRCSQQYPYPCAPAIGLGAFGRANSAPLATAAAASESTGSGCGAGIGGTAAAAVGFPPTGVQTLRHATSTAPAGLAEYLLSLVRAKNGGVAATAAGAALPPRPPASQPPPACRTASVGGGTLPVRIFGQGGYGPGSLSDPAGAPAASTAPEQRRTVRRSSGGPGLPPAGPFPLPILPLFTGEGAGGGVAGSSAGSVGVGVGLKRRSQSFDAGAAGAAGFLAGAAINTGGGADDDDGEEDEDVEDPEVTSPMQREPGGGGRYDATDGLAVQLSSMLSPGRIGRTTRRHSYSAGQYADLGGGAAAVPCQQARAAAAQWGAWSAGYGCGGGGEEGDEAEARRVKPRKGRPQQAPLL</sequence>
<evidence type="ECO:0000313" key="2">
    <source>
        <dbReference type="EMBL" id="KXZ55843.1"/>
    </source>
</evidence>
<feature type="compositionally biased region" description="Low complexity" evidence="1">
    <location>
        <begin position="217"/>
        <end position="230"/>
    </location>
</feature>
<feature type="region of interest" description="Disordered" evidence="1">
    <location>
        <begin position="694"/>
        <end position="725"/>
    </location>
</feature>
<dbReference type="OrthoDB" id="1908108at2759"/>
<feature type="region of interest" description="Disordered" evidence="1">
    <location>
        <begin position="598"/>
        <end position="635"/>
    </location>
</feature>
<feature type="compositionally biased region" description="Basic and acidic residues" evidence="1">
    <location>
        <begin position="168"/>
        <end position="178"/>
    </location>
</feature>
<dbReference type="PANTHER" id="PTHR31065:SF1">
    <property type="entry name" value="OS09G0116050 PROTEIN"/>
    <property type="match status" value="1"/>
</dbReference>
<keyword evidence="3" id="KW-1185">Reference proteome</keyword>
<dbReference type="PANTHER" id="PTHR31065">
    <property type="entry name" value="PLATZ TRANSCRIPTION FACTOR FAMILY PROTEIN"/>
    <property type="match status" value="1"/>
</dbReference>
<organism evidence="2 3">
    <name type="scientific">Gonium pectorale</name>
    <name type="common">Green alga</name>
    <dbReference type="NCBI Taxonomy" id="33097"/>
    <lineage>
        <taxon>Eukaryota</taxon>
        <taxon>Viridiplantae</taxon>
        <taxon>Chlorophyta</taxon>
        <taxon>core chlorophytes</taxon>
        <taxon>Chlorophyceae</taxon>
        <taxon>CS clade</taxon>
        <taxon>Chlamydomonadales</taxon>
        <taxon>Volvocaceae</taxon>
        <taxon>Gonium</taxon>
    </lineage>
</organism>
<feature type="region of interest" description="Disordered" evidence="1">
    <location>
        <begin position="501"/>
        <end position="541"/>
    </location>
</feature>
<accession>A0A150H1F9</accession>
<dbReference type="EMBL" id="LSYV01000003">
    <property type="protein sequence ID" value="KXZ55843.1"/>
    <property type="molecule type" value="Genomic_DNA"/>
</dbReference>
<dbReference type="Proteomes" id="UP000075714">
    <property type="component" value="Unassembled WGS sequence"/>
</dbReference>
<feature type="region of interest" description="Disordered" evidence="1">
    <location>
        <begin position="276"/>
        <end position="341"/>
    </location>
</feature>
<feature type="region of interest" description="Disordered" evidence="1">
    <location>
        <begin position="167"/>
        <end position="255"/>
    </location>
</feature>
<dbReference type="Pfam" id="PF04640">
    <property type="entry name" value="PLATZ"/>
    <property type="match status" value="1"/>
</dbReference>
<comment type="caution">
    <text evidence="2">The sequence shown here is derived from an EMBL/GenBank/DDBJ whole genome shotgun (WGS) entry which is preliminary data.</text>
</comment>
<evidence type="ECO:0000313" key="3">
    <source>
        <dbReference type="Proteomes" id="UP000075714"/>
    </source>
</evidence>
<dbReference type="AlphaFoldDB" id="A0A150H1F9"/>
<feature type="compositionally biased region" description="Pro residues" evidence="1">
    <location>
        <begin position="472"/>
        <end position="483"/>
    </location>
</feature>
<feature type="region of interest" description="Disordered" evidence="1">
    <location>
        <begin position="356"/>
        <end position="376"/>
    </location>
</feature>
<reference evidence="3" key="1">
    <citation type="journal article" date="2016" name="Nat. Commun.">
        <title>The Gonium pectorale genome demonstrates co-option of cell cycle regulation during the evolution of multicellularity.</title>
        <authorList>
            <person name="Hanschen E.R."/>
            <person name="Marriage T.N."/>
            <person name="Ferris P.J."/>
            <person name="Hamaji T."/>
            <person name="Toyoda A."/>
            <person name="Fujiyama A."/>
            <person name="Neme R."/>
            <person name="Noguchi H."/>
            <person name="Minakuchi Y."/>
            <person name="Suzuki M."/>
            <person name="Kawai-Toyooka H."/>
            <person name="Smith D.R."/>
            <person name="Sparks H."/>
            <person name="Anderson J."/>
            <person name="Bakaric R."/>
            <person name="Luria V."/>
            <person name="Karger A."/>
            <person name="Kirschner M.W."/>
            <person name="Durand P.M."/>
            <person name="Michod R.E."/>
            <person name="Nozaki H."/>
            <person name="Olson B.J."/>
        </authorList>
    </citation>
    <scope>NUCLEOTIDE SEQUENCE [LARGE SCALE GENOMIC DNA]</scope>
    <source>
        <strain evidence="3">NIES-2863</strain>
    </source>
</reference>
<name>A0A150H1F9_GONPE</name>